<comment type="similarity">
    <text evidence="1">Belongs to the asp23 family.</text>
</comment>
<proteinExistence type="inferred from homology"/>
<dbReference type="EMBL" id="BCMH01000011">
    <property type="protein sequence ID" value="GAX03975.1"/>
    <property type="molecule type" value="Genomic_DNA"/>
</dbReference>
<accession>A0A1Z5IQD2</accession>
<gene>
    <name evidence="2" type="ORF">IWT140_01609</name>
</gene>
<dbReference type="AlphaFoldDB" id="A0A1Z5IQD2"/>
<comment type="caution">
    <text evidence="2">The sequence shown here is derived from an EMBL/GenBank/DDBJ whole genome shotgun (WGS) entry which is preliminary data.</text>
</comment>
<evidence type="ECO:0000256" key="1">
    <source>
        <dbReference type="ARBA" id="ARBA00005721"/>
    </source>
</evidence>
<evidence type="ECO:0000313" key="2">
    <source>
        <dbReference type="EMBL" id="GAX03975.1"/>
    </source>
</evidence>
<name>A0A1Z5IQD2_9LACO</name>
<reference evidence="2 3" key="1">
    <citation type="submission" date="2015-11" db="EMBL/GenBank/DDBJ databases">
        <title>Draft genome sequences of new species of the genus Lactobacillus isolated from orchardgrass silage.</title>
        <authorList>
            <person name="Tohno M."/>
            <person name="Tanizawa Y."/>
            <person name="Arita M."/>
        </authorList>
    </citation>
    <scope>NUCLEOTIDE SEQUENCE [LARGE SCALE GENOMIC DNA]</scope>
    <source>
        <strain evidence="2 3">IWT140</strain>
    </source>
</reference>
<keyword evidence="3" id="KW-1185">Reference proteome</keyword>
<organism evidence="2 3">
    <name type="scientific">Secundilactobacillus pentosiphilus</name>
    <dbReference type="NCBI Taxonomy" id="1714682"/>
    <lineage>
        <taxon>Bacteria</taxon>
        <taxon>Bacillati</taxon>
        <taxon>Bacillota</taxon>
        <taxon>Bacilli</taxon>
        <taxon>Lactobacillales</taxon>
        <taxon>Lactobacillaceae</taxon>
        <taxon>Secundilactobacillus</taxon>
    </lineage>
</organism>
<evidence type="ECO:0000313" key="3">
    <source>
        <dbReference type="Proteomes" id="UP000198430"/>
    </source>
</evidence>
<dbReference type="InterPro" id="IPR005531">
    <property type="entry name" value="Asp23"/>
</dbReference>
<protein>
    <submittedName>
        <fullName evidence="2">Transcriptional regulator</fullName>
    </submittedName>
</protein>
<dbReference type="Proteomes" id="UP000198430">
    <property type="component" value="Unassembled WGS sequence"/>
</dbReference>
<dbReference type="Pfam" id="PF03780">
    <property type="entry name" value="Asp23"/>
    <property type="match status" value="1"/>
</dbReference>
<sequence>MPTTTLNKPETKHTKSKVKGELAYEDKVLQKIVSLCLGDIEDLFTVDGSFFTNVAAKLVNTNDVTSGLDVIEENVTVVDVKTKAEHEHDSVSIQDKVGKLGD</sequence>